<name>A0A1B4XDU7_9GAMM</name>
<evidence type="ECO:0000313" key="2">
    <source>
        <dbReference type="Proteomes" id="UP000243180"/>
    </source>
</evidence>
<proteinExistence type="predicted"/>
<dbReference type="OrthoDB" id="7064577at2"/>
<accession>A0A1B4XDU7</accession>
<gene>
    <name evidence="1" type="ORF">SCL_0658</name>
</gene>
<keyword evidence="2" id="KW-1185">Reference proteome</keyword>
<protein>
    <submittedName>
        <fullName evidence="1">Uncharacterized protein</fullName>
    </submittedName>
</protein>
<dbReference type="EMBL" id="AP014879">
    <property type="protein sequence ID" value="BAV32980.1"/>
    <property type="molecule type" value="Genomic_DNA"/>
</dbReference>
<evidence type="ECO:0000313" key="1">
    <source>
        <dbReference type="EMBL" id="BAV32980.1"/>
    </source>
</evidence>
<reference evidence="1 2" key="1">
    <citation type="submission" date="2015-05" db="EMBL/GenBank/DDBJ databases">
        <title>Complete genome sequence of a sulfur-oxidizing gammaproteobacterium strain HA5.</title>
        <authorList>
            <person name="Miura A."/>
            <person name="Kojima H."/>
            <person name="Fukui M."/>
        </authorList>
    </citation>
    <scope>NUCLEOTIDE SEQUENCE [LARGE SCALE GENOMIC DNA]</scope>
    <source>
        <strain evidence="1 2">HA5</strain>
    </source>
</reference>
<dbReference type="RefSeq" id="WP_096359891.1">
    <property type="nucleotide sequence ID" value="NZ_AP014879.1"/>
</dbReference>
<dbReference type="KEGG" id="slim:SCL_0658"/>
<dbReference type="AlphaFoldDB" id="A0A1B4XDU7"/>
<organism evidence="1 2">
    <name type="scientific">Sulfuricaulis limicola</name>
    <dbReference type="NCBI Taxonomy" id="1620215"/>
    <lineage>
        <taxon>Bacteria</taxon>
        <taxon>Pseudomonadati</taxon>
        <taxon>Pseudomonadota</taxon>
        <taxon>Gammaproteobacteria</taxon>
        <taxon>Acidiferrobacterales</taxon>
        <taxon>Acidiferrobacteraceae</taxon>
        <taxon>Sulfuricaulis</taxon>
    </lineage>
</organism>
<dbReference type="InParanoid" id="A0A1B4XDU7"/>
<dbReference type="Proteomes" id="UP000243180">
    <property type="component" value="Chromosome"/>
</dbReference>
<sequence length="92" mass="10314">MGSFVGFKCQFCQYEEPGIGIGRGKAGFPFLALYRCNHCHTIGSTWIYENKIPRCSQCYDDALTILPEDTRRVNCPKCGEPGVITSKEGSWE</sequence>